<protein>
    <submittedName>
        <fullName evidence="1">Uncharacterized protein</fullName>
    </submittedName>
</protein>
<name>A0AAV4Y0I9_CAEEX</name>
<dbReference type="EMBL" id="BPLR01001146">
    <property type="protein sequence ID" value="GIZ00319.1"/>
    <property type="molecule type" value="Genomic_DNA"/>
</dbReference>
<proteinExistence type="predicted"/>
<dbReference type="Proteomes" id="UP001054945">
    <property type="component" value="Unassembled WGS sequence"/>
</dbReference>
<comment type="caution">
    <text evidence="1">The sequence shown here is derived from an EMBL/GenBank/DDBJ whole genome shotgun (WGS) entry which is preliminary data.</text>
</comment>
<accession>A0AAV4Y0I9</accession>
<sequence length="67" mass="7111">MIPCKLSKCLGVTVHPHSIGYAVDDPMCIPKTVTITLPAAFAVFAVYFVIGLPAETHCFDCSLVTGV</sequence>
<evidence type="ECO:0000313" key="1">
    <source>
        <dbReference type="EMBL" id="GIZ00319.1"/>
    </source>
</evidence>
<dbReference type="AlphaFoldDB" id="A0AAV4Y0I9"/>
<evidence type="ECO:0000313" key="2">
    <source>
        <dbReference type="Proteomes" id="UP001054945"/>
    </source>
</evidence>
<reference evidence="1 2" key="1">
    <citation type="submission" date="2021-06" db="EMBL/GenBank/DDBJ databases">
        <title>Caerostris extrusa draft genome.</title>
        <authorList>
            <person name="Kono N."/>
            <person name="Arakawa K."/>
        </authorList>
    </citation>
    <scope>NUCLEOTIDE SEQUENCE [LARGE SCALE GENOMIC DNA]</scope>
</reference>
<gene>
    <name evidence="1" type="ORF">CEXT_595591</name>
</gene>
<organism evidence="1 2">
    <name type="scientific">Caerostris extrusa</name>
    <name type="common">Bark spider</name>
    <name type="synonym">Caerostris bankana</name>
    <dbReference type="NCBI Taxonomy" id="172846"/>
    <lineage>
        <taxon>Eukaryota</taxon>
        <taxon>Metazoa</taxon>
        <taxon>Ecdysozoa</taxon>
        <taxon>Arthropoda</taxon>
        <taxon>Chelicerata</taxon>
        <taxon>Arachnida</taxon>
        <taxon>Araneae</taxon>
        <taxon>Araneomorphae</taxon>
        <taxon>Entelegynae</taxon>
        <taxon>Araneoidea</taxon>
        <taxon>Araneidae</taxon>
        <taxon>Caerostris</taxon>
    </lineage>
</organism>
<keyword evidence="2" id="KW-1185">Reference proteome</keyword>